<reference evidence="11" key="1">
    <citation type="submission" date="2021-10" db="EMBL/GenBank/DDBJ databases">
        <title>Anaerobic single-cell dispensing facilitates the cultivation of human gut bacteria.</title>
        <authorList>
            <person name="Afrizal A."/>
        </authorList>
    </citation>
    <scope>NUCLEOTIDE SEQUENCE</scope>
    <source>
        <strain evidence="11">CLA-AA-H274</strain>
    </source>
</reference>
<evidence type="ECO:0000256" key="6">
    <source>
        <dbReference type="ARBA" id="ARBA00022801"/>
    </source>
</evidence>
<dbReference type="GO" id="GO:0019677">
    <property type="term" value="P:NAD+ catabolic process"/>
    <property type="evidence" value="ECO:0007669"/>
    <property type="project" value="TreeGrafter"/>
</dbReference>
<evidence type="ECO:0000256" key="9">
    <source>
        <dbReference type="ARBA" id="ARBA00023679"/>
    </source>
</evidence>
<dbReference type="EC" id="3.6.1.22" evidence="4"/>
<evidence type="ECO:0000256" key="1">
    <source>
        <dbReference type="ARBA" id="ARBA00001946"/>
    </source>
</evidence>
<dbReference type="PROSITE" id="PS00893">
    <property type="entry name" value="NUDIX_BOX"/>
    <property type="match status" value="1"/>
</dbReference>
<feature type="domain" description="Nudix hydrolase" evidence="10">
    <location>
        <begin position="154"/>
        <end position="280"/>
    </location>
</feature>
<dbReference type="Proteomes" id="UP001198962">
    <property type="component" value="Unassembled WGS sequence"/>
</dbReference>
<dbReference type="InterPro" id="IPR015376">
    <property type="entry name" value="Znr_NADH_PPase"/>
</dbReference>
<dbReference type="EMBL" id="JAJEPU010000010">
    <property type="protein sequence ID" value="MCC2164274.1"/>
    <property type="molecule type" value="Genomic_DNA"/>
</dbReference>
<dbReference type="NCBIfam" id="NF001299">
    <property type="entry name" value="PRK00241.1"/>
    <property type="match status" value="1"/>
</dbReference>
<evidence type="ECO:0000313" key="11">
    <source>
        <dbReference type="EMBL" id="MCC2164274.1"/>
    </source>
</evidence>
<accession>A0AAE3AQK8</accession>
<dbReference type="GO" id="GO:0046872">
    <property type="term" value="F:metal ion binding"/>
    <property type="evidence" value="ECO:0007669"/>
    <property type="project" value="UniProtKB-KW"/>
</dbReference>
<dbReference type="Gene3D" id="3.90.79.10">
    <property type="entry name" value="Nucleoside Triphosphate Pyrophosphohydrolase"/>
    <property type="match status" value="1"/>
</dbReference>
<comment type="similarity">
    <text evidence="3">Belongs to the Nudix hydrolase family. NudC subfamily.</text>
</comment>
<comment type="cofactor">
    <cofactor evidence="2">
        <name>Zn(2+)</name>
        <dbReference type="ChEBI" id="CHEBI:29105"/>
    </cofactor>
</comment>
<proteinExistence type="inferred from homology"/>
<keyword evidence="12" id="KW-1185">Reference proteome</keyword>
<dbReference type="Pfam" id="PF00293">
    <property type="entry name" value="NUDIX"/>
    <property type="match status" value="1"/>
</dbReference>
<dbReference type="InterPro" id="IPR015797">
    <property type="entry name" value="NUDIX_hydrolase-like_dom_sf"/>
</dbReference>
<dbReference type="PROSITE" id="PS51462">
    <property type="entry name" value="NUDIX"/>
    <property type="match status" value="1"/>
</dbReference>
<keyword evidence="8" id="KW-0520">NAD</keyword>
<dbReference type="InterPro" id="IPR049734">
    <property type="entry name" value="NudC-like_C"/>
</dbReference>
<dbReference type="GO" id="GO:0005829">
    <property type="term" value="C:cytosol"/>
    <property type="evidence" value="ECO:0007669"/>
    <property type="project" value="TreeGrafter"/>
</dbReference>
<comment type="cofactor">
    <cofactor evidence="1">
        <name>Mg(2+)</name>
        <dbReference type="ChEBI" id="CHEBI:18420"/>
    </cofactor>
</comment>
<dbReference type="Gene3D" id="3.90.79.20">
    <property type="match status" value="1"/>
</dbReference>
<dbReference type="PANTHER" id="PTHR42904:SF6">
    <property type="entry name" value="NAD-CAPPED RNA HYDROLASE NUDT12"/>
    <property type="match status" value="1"/>
</dbReference>
<keyword evidence="6 11" id="KW-0378">Hydrolase</keyword>
<dbReference type="CDD" id="cd03429">
    <property type="entry name" value="NUDIX_NADH_pyrophosphatase_Nudt13"/>
    <property type="match status" value="1"/>
</dbReference>
<evidence type="ECO:0000256" key="8">
    <source>
        <dbReference type="ARBA" id="ARBA00023027"/>
    </source>
</evidence>
<keyword evidence="7" id="KW-0460">Magnesium</keyword>
<evidence type="ECO:0000256" key="7">
    <source>
        <dbReference type="ARBA" id="ARBA00022842"/>
    </source>
</evidence>
<dbReference type="Pfam" id="PF09297">
    <property type="entry name" value="Zn_ribbon_NUD"/>
    <property type="match status" value="1"/>
</dbReference>
<dbReference type="PANTHER" id="PTHR42904">
    <property type="entry name" value="NUDIX HYDROLASE, NUDC SUBFAMILY"/>
    <property type="match status" value="1"/>
</dbReference>
<evidence type="ECO:0000313" key="12">
    <source>
        <dbReference type="Proteomes" id="UP001198962"/>
    </source>
</evidence>
<name>A0AAE3AQK8_9FIRM</name>
<dbReference type="SUPFAM" id="SSF55811">
    <property type="entry name" value="Nudix"/>
    <property type="match status" value="1"/>
</dbReference>
<evidence type="ECO:0000256" key="5">
    <source>
        <dbReference type="ARBA" id="ARBA00022723"/>
    </source>
</evidence>
<dbReference type="InterPro" id="IPR050241">
    <property type="entry name" value="NAD-cap_RNA_hydrolase_NudC"/>
</dbReference>
<keyword evidence="5" id="KW-0479">Metal-binding</keyword>
<dbReference type="InterPro" id="IPR020084">
    <property type="entry name" value="NUDIX_hydrolase_CS"/>
</dbReference>
<comment type="catalytic activity">
    <reaction evidence="9">
        <text>a 5'-end NAD(+)-phospho-ribonucleoside in mRNA + H2O = a 5'-end phospho-adenosine-phospho-ribonucleoside in mRNA + beta-nicotinamide D-ribonucleotide + 2 H(+)</text>
        <dbReference type="Rhea" id="RHEA:60876"/>
        <dbReference type="Rhea" id="RHEA-COMP:15698"/>
        <dbReference type="Rhea" id="RHEA-COMP:15719"/>
        <dbReference type="ChEBI" id="CHEBI:14649"/>
        <dbReference type="ChEBI" id="CHEBI:15377"/>
        <dbReference type="ChEBI" id="CHEBI:15378"/>
        <dbReference type="ChEBI" id="CHEBI:144029"/>
        <dbReference type="ChEBI" id="CHEBI:144051"/>
    </reaction>
    <physiologicalReaction direction="left-to-right" evidence="9">
        <dbReference type="Rhea" id="RHEA:60877"/>
    </physiologicalReaction>
</comment>
<gene>
    <name evidence="11" type="primary">nudC</name>
    <name evidence="11" type="ORF">LKD32_05120</name>
</gene>
<dbReference type="GO" id="GO:0006742">
    <property type="term" value="P:NADP+ catabolic process"/>
    <property type="evidence" value="ECO:0007669"/>
    <property type="project" value="TreeGrafter"/>
</dbReference>
<evidence type="ECO:0000256" key="2">
    <source>
        <dbReference type="ARBA" id="ARBA00001947"/>
    </source>
</evidence>
<sequence>MIQDIAPHHYDNAYQPDAKPSPDSYALYFEPHRTLVHLKNTSDSREFDFPRFRDLEKENDDIYEHCIYLFAIDGQDFYLLEHITIPAPSHFSMESTQIFRNFSPRFLSFAGITGYQLSNWYQSRRYCGRCGAPLRKHEKERMMYCDRCHQMEYPKISPAVIIAVTDGNRLLLSKYNGRTYKKYALLAGFTEIGETLEQTVSREVMEEVGLKVTNIRYYKSQPWSFSDTLLAGFFCDLAEHDSIHLDQEELSLAEWFEREDIPLEDEDHASLTHEMIRFFKEHPEKF</sequence>
<comment type="caution">
    <text evidence="11">The sequence shown here is derived from an EMBL/GenBank/DDBJ whole genome shotgun (WGS) entry which is preliminary data.</text>
</comment>
<evidence type="ECO:0000259" key="10">
    <source>
        <dbReference type="PROSITE" id="PS51462"/>
    </source>
</evidence>
<dbReference type="AlphaFoldDB" id="A0AAE3AQK8"/>
<evidence type="ECO:0000256" key="3">
    <source>
        <dbReference type="ARBA" id="ARBA00009595"/>
    </source>
</evidence>
<organism evidence="11 12">
    <name type="scientific">Brotaphodocola catenula</name>
    <dbReference type="NCBI Taxonomy" id="2885361"/>
    <lineage>
        <taxon>Bacteria</taxon>
        <taxon>Bacillati</taxon>
        <taxon>Bacillota</taxon>
        <taxon>Clostridia</taxon>
        <taxon>Lachnospirales</taxon>
        <taxon>Lachnospiraceae</taxon>
        <taxon>Brotaphodocola</taxon>
    </lineage>
</organism>
<evidence type="ECO:0000256" key="4">
    <source>
        <dbReference type="ARBA" id="ARBA00012381"/>
    </source>
</evidence>
<dbReference type="InterPro" id="IPR000086">
    <property type="entry name" value="NUDIX_hydrolase_dom"/>
</dbReference>
<protein>
    <recommendedName>
        <fullName evidence="4">NAD(+) diphosphatase</fullName>
        <ecNumber evidence="4">3.6.1.22</ecNumber>
    </recommendedName>
</protein>
<dbReference type="RefSeq" id="WP_177978102.1">
    <property type="nucleotide sequence ID" value="NZ_JAJEPU010000010.1"/>
</dbReference>
<dbReference type="GO" id="GO:0035529">
    <property type="term" value="F:NADH pyrophosphatase activity"/>
    <property type="evidence" value="ECO:0007669"/>
    <property type="project" value="TreeGrafter"/>
</dbReference>